<keyword evidence="3" id="KW-0732">Signal</keyword>
<evidence type="ECO:0000256" key="3">
    <source>
        <dbReference type="SAM" id="SignalP"/>
    </source>
</evidence>
<reference evidence="5" key="1">
    <citation type="submission" date="2019-09" db="EMBL/GenBank/DDBJ databases">
        <title>Draft genome information of white flower Hibiscus syriacus.</title>
        <authorList>
            <person name="Kim Y.-M."/>
        </authorList>
    </citation>
    <scope>NUCLEOTIDE SEQUENCE [LARGE SCALE GENOMIC DNA]</scope>
    <source>
        <strain evidence="5">YM2019G1</strain>
    </source>
</reference>
<dbReference type="GO" id="GO:0003756">
    <property type="term" value="F:protein disulfide isomerase activity"/>
    <property type="evidence" value="ECO:0007669"/>
    <property type="project" value="TreeGrafter"/>
</dbReference>
<feature type="signal peptide" evidence="3">
    <location>
        <begin position="1"/>
        <end position="26"/>
    </location>
</feature>
<evidence type="ECO:0000259" key="4">
    <source>
        <dbReference type="PROSITE" id="PS51352"/>
    </source>
</evidence>
<accession>A0A6A2WBR7</accession>
<evidence type="ECO:0000313" key="5">
    <source>
        <dbReference type="EMBL" id="KAE8655462.1"/>
    </source>
</evidence>
<dbReference type="Pfam" id="PF00085">
    <property type="entry name" value="Thioredoxin"/>
    <property type="match status" value="1"/>
</dbReference>
<dbReference type="GO" id="GO:0006457">
    <property type="term" value="P:protein folding"/>
    <property type="evidence" value="ECO:0007669"/>
    <property type="project" value="TreeGrafter"/>
</dbReference>
<dbReference type="InterPro" id="IPR036249">
    <property type="entry name" value="Thioredoxin-like_sf"/>
</dbReference>
<dbReference type="CDD" id="cd02961">
    <property type="entry name" value="PDI_a_family"/>
    <property type="match status" value="1"/>
</dbReference>
<comment type="caution">
    <text evidence="5">The sequence shown here is derived from an EMBL/GenBank/DDBJ whole genome shotgun (WGS) entry which is preliminary data.</text>
</comment>
<dbReference type="EMBL" id="VEPZ02001779">
    <property type="protein sequence ID" value="KAE8655462.1"/>
    <property type="molecule type" value="Genomic_DNA"/>
</dbReference>
<protein>
    <submittedName>
        <fullName evidence="5">Detected protein of confused Function</fullName>
    </submittedName>
</protein>
<evidence type="ECO:0000256" key="1">
    <source>
        <dbReference type="ARBA" id="ARBA00006347"/>
    </source>
</evidence>
<evidence type="ECO:0000313" key="6">
    <source>
        <dbReference type="Proteomes" id="UP000436088"/>
    </source>
</evidence>
<dbReference type="AlphaFoldDB" id="A0A6A2WBR7"/>
<dbReference type="InterPro" id="IPR013766">
    <property type="entry name" value="Thioredoxin_domain"/>
</dbReference>
<dbReference type="Gene3D" id="3.40.30.10">
    <property type="entry name" value="Glutaredoxin"/>
    <property type="match status" value="1"/>
</dbReference>
<dbReference type="PANTHER" id="PTHR18929:SF246">
    <property type="entry name" value="PROTEIN DISULFIDE ISOMERASE-LIKE 1-4"/>
    <property type="match status" value="1"/>
</dbReference>
<proteinExistence type="inferred from homology"/>
<name>A0A6A2WBR7_HIBSY</name>
<feature type="region of interest" description="Disordered" evidence="2">
    <location>
        <begin position="48"/>
        <end position="91"/>
    </location>
</feature>
<dbReference type="Proteomes" id="UP000436088">
    <property type="component" value="Unassembled WGS sequence"/>
</dbReference>
<keyword evidence="6" id="KW-1185">Reference proteome</keyword>
<organism evidence="5 6">
    <name type="scientific">Hibiscus syriacus</name>
    <name type="common">Rose of Sharon</name>
    <dbReference type="NCBI Taxonomy" id="106335"/>
    <lineage>
        <taxon>Eukaryota</taxon>
        <taxon>Viridiplantae</taxon>
        <taxon>Streptophyta</taxon>
        <taxon>Embryophyta</taxon>
        <taxon>Tracheophyta</taxon>
        <taxon>Spermatophyta</taxon>
        <taxon>Magnoliopsida</taxon>
        <taxon>eudicotyledons</taxon>
        <taxon>Gunneridae</taxon>
        <taxon>Pentapetalae</taxon>
        <taxon>rosids</taxon>
        <taxon>malvids</taxon>
        <taxon>Malvales</taxon>
        <taxon>Malvaceae</taxon>
        <taxon>Malvoideae</taxon>
        <taxon>Hibiscus</taxon>
    </lineage>
</organism>
<dbReference type="GO" id="GO:0005783">
    <property type="term" value="C:endoplasmic reticulum"/>
    <property type="evidence" value="ECO:0007669"/>
    <property type="project" value="TreeGrafter"/>
</dbReference>
<feature type="domain" description="Thioredoxin" evidence="4">
    <location>
        <begin position="86"/>
        <end position="172"/>
    </location>
</feature>
<sequence length="172" mass="19315">MMSFRCFLVLSTIYFILLSTVIPSITTNDEEDDEDLRFLEEIEGKSVDSASLLDSSDSDDDQFPSNVDGSGESDESESEQESHDLDPDTHKAPIFDEKDVVVLTEGNFSNFIGNNKYVIVDFYAPWCGHSQAFAPEYAAAATELKGGVVLPRWMPRRRMTWQKSSNKVVDVK</sequence>
<gene>
    <name evidence="5" type="ORF">F3Y22_tig00117027pilonHSYRG00086</name>
</gene>
<dbReference type="PROSITE" id="PS51352">
    <property type="entry name" value="THIOREDOXIN_2"/>
    <property type="match status" value="1"/>
</dbReference>
<dbReference type="GO" id="GO:0034976">
    <property type="term" value="P:response to endoplasmic reticulum stress"/>
    <property type="evidence" value="ECO:0007669"/>
    <property type="project" value="TreeGrafter"/>
</dbReference>
<feature type="compositionally biased region" description="Basic and acidic residues" evidence="2">
    <location>
        <begin position="80"/>
        <end position="91"/>
    </location>
</feature>
<feature type="chain" id="PRO_5025603170" evidence="3">
    <location>
        <begin position="27"/>
        <end position="172"/>
    </location>
</feature>
<dbReference type="SUPFAM" id="SSF52833">
    <property type="entry name" value="Thioredoxin-like"/>
    <property type="match status" value="1"/>
</dbReference>
<evidence type="ECO:0000256" key="2">
    <source>
        <dbReference type="SAM" id="MobiDB-lite"/>
    </source>
</evidence>
<comment type="similarity">
    <text evidence="1">Belongs to the protein disulfide isomerase family.</text>
</comment>
<dbReference type="PANTHER" id="PTHR18929">
    <property type="entry name" value="PROTEIN DISULFIDE ISOMERASE"/>
    <property type="match status" value="1"/>
</dbReference>